<organism evidence="10 11">
    <name type="scientific">Nitzschia inconspicua</name>
    <dbReference type="NCBI Taxonomy" id="303405"/>
    <lineage>
        <taxon>Eukaryota</taxon>
        <taxon>Sar</taxon>
        <taxon>Stramenopiles</taxon>
        <taxon>Ochrophyta</taxon>
        <taxon>Bacillariophyta</taxon>
        <taxon>Bacillariophyceae</taxon>
        <taxon>Bacillariophycidae</taxon>
        <taxon>Bacillariales</taxon>
        <taxon>Bacillariaceae</taxon>
        <taxon>Nitzschia</taxon>
    </lineage>
</organism>
<comment type="subcellular location">
    <subcellularLocation>
        <location evidence="1">Nucleus</location>
    </subcellularLocation>
</comment>
<evidence type="ECO:0000256" key="7">
    <source>
        <dbReference type="SAM" id="MobiDB-lite"/>
    </source>
</evidence>
<dbReference type="Pfam" id="PF12922">
    <property type="entry name" value="Cnd1_N"/>
    <property type="match status" value="1"/>
</dbReference>
<sequence length="1340" mass="148600">MPEDTSRFPIPTSLQELEREPYNLLPYPNDFDDDDDAVRADSFLQLVTLLERGNQALLSGGIYLFQKDDDGYDPWMDGERVQAMYTLVRKSTSLAPSTRWLLIQALCQAVKTLSSILSDETDEADREIEETHGTAAQSGSSGRHMVVSQEFRDAYACHLYMLFSVMFIMESEAKISSGMVKSRGGGKSIDSNLGVEGEDTVQMRSACADAMLSAARSMSQNRFKLWQRGVPDESVVGLPCRIAYQMLESATGVFARKAASSDAALAMIAATIDSTESMMGTVLAALMDLMHSFEHMAALCAELCTIVSTNRLAMELIREVGRLDTNGSNDTGKASGIKFVAPFVCELALHRPQLVLANFSHLLPHLESEPYFLRSAILTALGYIVEYIGKALKPNSGESGDGIDSSGELETSPVNLEKSRSALLDILQARAHDVSSYTRSAVLKAWIRLAQAGSIPVDRILRVTRMAVDRLQDKTVIVRKQSLQLLTTLLENNPFMGDLDPTPYRVKLSEMYDFVKANLPVNINEAYQTSLANAKENGDSVEALFELEQATLAAAIAEAEAMDSMDQVDEKENQFRSKVRALKFAQSALEFIDQFENASVNLNGLLLSANGSDVTEALRFFVKARHFRLPCAVTGMRQALTLMWSTDQSIKDEVLKAFVDVFIAVPGTDEGEYLPSPQIANNLLTLTEEATVSELASIEEAISLLVKDGRIPAEVFSSLWSSISSVSGDARATALQVLSMAANADKGIVDSKSRLKIILDFALGDYTEEKRHWKLAHSASLALQRIERAQVNPSCAKFLVLEVIIDQLCAVARGDWCIDSVEKDTLEWFAAAEQAIGALFVISPEPEKSCAEIVRGMHSRTIASSTTGLEKCHPMRLARFFHVLGHIALKLLVYTEALSGSVRRATAKKNLKMQEETDKANRSKSRALNDKIDNLEDELGMAAELEAEDERKVAEIAEKEIVGRGLLSMFSPILARVVANEGGKFDSEVLRQTSTLALCKFMCVSSSFCEQHLPVVFTALANAPADDVTLRANTVIALGDLAFRFPNEVEPYTPRMYACLRDSSTKVRRHTLMVLTHLILNDMVKVKGQVCEIALCLRDLDQRIRDTSRHLFHELSKRSNNPVYNLLPDIVSQLSKIDILKEDFRSILSFLLGYIKKDKQNEMLMEKLCQRIPKCHSISQKADIAYCMAQLKVNERSIKSLVDNFKLYKDSLYDEDVKKHFFSIISKAKKFVKPELKQALEEFETKLNEESELGKENQLAGEKAAKAKAKAIKSKGEGRRRKIRVEPILESDEEPDLGSDWGGDCITDKENSVMSGTPIKTESNKKSLRSLRTIGQQGYF</sequence>
<comment type="function">
    <text evidence="6">Regulatory subunit of the condensin complex, a complex required for conversion of interphase chromatin into mitotic-like condense chromosomes. The condensin complex probably introduces positive supercoils into relaxed DNA in the presence of type I topoisomerases and converts nicked DNA into positive knotted forms in the presence of type II topoisomerases.</text>
</comment>
<keyword evidence="3 6" id="KW-0498">Mitosis</keyword>
<evidence type="ECO:0000313" key="10">
    <source>
        <dbReference type="EMBL" id="KAG7374063.1"/>
    </source>
</evidence>
<keyword evidence="4" id="KW-0539">Nucleus</keyword>
<keyword evidence="11" id="KW-1185">Reference proteome</keyword>
<evidence type="ECO:0000256" key="2">
    <source>
        <dbReference type="ARBA" id="ARBA00022618"/>
    </source>
</evidence>
<evidence type="ECO:0000256" key="5">
    <source>
        <dbReference type="ARBA" id="ARBA00023306"/>
    </source>
</evidence>
<dbReference type="InterPro" id="IPR026971">
    <property type="entry name" value="CND1/NCAPD3"/>
</dbReference>
<dbReference type="InterPro" id="IPR032682">
    <property type="entry name" value="Cnd1_C"/>
</dbReference>
<evidence type="ECO:0000259" key="9">
    <source>
        <dbReference type="Pfam" id="PF12922"/>
    </source>
</evidence>
<dbReference type="OrthoDB" id="436262at2759"/>
<protein>
    <submittedName>
        <fullName evidence="10">Non-SMC mitotic condensation complex subunit 1</fullName>
    </submittedName>
</protein>
<evidence type="ECO:0000313" key="11">
    <source>
        <dbReference type="Proteomes" id="UP000693970"/>
    </source>
</evidence>
<dbReference type="EMBL" id="JAGRRH010000001">
    <property type="protein sequence ID" value="KAG7374063.1"/>
    <property type="molecule type" value="Genomic_DNA"/>
</dbReference>
<accession>A0A9K3M4M0</accession>
<reference evidence="10" key="2">
    <citation type="submission" date="2021-04" db="EMBL/GenBank/DDBJ databases">
        <authorList>
            <person name="Podell S."/>
        </authorList>
    </citation>
    <scope>NUCLEOTIDE SEQUENCE</scope>
    <source>
        <strain evidence="10">Hildebrandi</strain>
    </source>
</reference>
<dbReference type="GO" id="GO:0007076">
    <property type="term" value="P:mitotic chromosome condensation"/>
    <property type="evidence" value="ECO:0007669"/>
    <property type="project" value="InterPro"/>
</dbReference>
<dbReference type="InterPro" id="IPR007673">
    <property type="entry name" value="Condensin_cplx_su1"/>
</dbReference>
<proteinExistence type="inferred from homology"/>
<feature type="domain" description="Condensin complex subunit 1 C-terminal" evidence="8">
    <location>
        <begin position="1030"/>
        <end position="1188"/>
    </location>
</feature>
<dbReference type="PIRSF" id="PIRSF017127">
    <property type="entry name" value="Condensin_D2"/>
    <property type="match status" value="1"/>
</dbReference>
<name>A0A9K3M4M0_9STRA</name>
<reference evidence="10" key="1">
    <citation type="journal article" date="2021" name="Sci. Rep.">
        <title>Diploid genomic architecture of Nitzschia inconspicua, an elite biomass production diatom.</title>
        <authorList>
            <person name="Oliver A."/>
            <person name="Podell S."/>
            <person name="Pinowska A."/>
            <person name="Traller J.C."/>
            <person name="Smith S.R."/>
            <person name="McClure R."/>
            <person name="Beliaev A."/>
            <person name="Bohutskyi P."/>
            <person name="Hill E.A."/>
            <person name="Rabines A."/>
            <person name="Zheng H."/>
            <person name="Allen L.Z."/>
            <person name="Kuo A."/>
            <person name="Grigoriev I.V."/>
            <person name="Allen A.E."/>
            <person name="Hazlebeck D."/>
            <person name="Allen E.E."/>
        </authorList>
    </citation>
    <scope>NUCLEOTIDE SEQUENCE</scope>
    <source>
        <strain evidence="10">Hildebrandi</strain>
    </source>
</reference>
<feature type="domain" description="Condensin complex subunit 1 N-terminal" evidence="9">
    <location>
        <begin position="105"/>
        <end position="273"/>
    </location>
</feature>
<dbReference type="GO" id="GO:0042393">
    <property type="term" value="F:histone binding"/>
    <property type="evidence" value="ECO:0007669"/>
    <property type="project" value="TreeGrafter"/>
</dbReference>
<feature type="region of interest" description="Disordered" evidence="7">
    <location>
        <begin position="1270"/>
        <end position="1328"/>
    </location>
</feature>
<evidence type="ECO:0000259" key="8">
    <source>
        <dbReference type="Pfam" id="PF12717"/>
    </source>
</evidence>
<dbReference type="GO" id="GO:0000779">
    <property type="term" value="C:condensed chromosome, centromeric region"/>
    <property type="evidence" value="ECO:0007669"/>
    <property type="project" value="TreeGrafter"/>
</dbReference>
<dbReference type="Pfam" id="PF12717">
    <property type="entry name" value="Cnd1"/>
    <property type="match status" value="1"/>
</dbReference>
<dbReference type="PANTHER" id="PTHR14222">
    <property type="entry name" value="CONDENSIN"/>
    <property type="match status" value="1"/>
</dbReference>
<evidence type="ECO:0000256" key="6">
    <source>
        <dbReference type="PIRNR" id="PIRNR017127"/>
    </source>
</evidence>
<dbReference type="GO" id="GO:0000796">
    <property type="term" value="C:condensin complex"/>
    <property type="evidence" value="ECO:0007669"/>
    <property type="project" value="TreeGrafter"/>
</dbReference>
<dbReference type="GO" id="GO:0051301">
    <property type="term" value="P:cell division"/>
    <property type="evidence" value="ECO:0007669"/>
    <property type="project" value="UniProtKB-KW"/>
</dbReference>
<gene>
    <name evidence="10" type="ORF">IV203_013158</name>
</gene>
<comment type="similarity">
    <text evidence="6">Belongs to the CND1 (condensin subunit 1) family.</text>
</comment>
<evidence type="ECO:0000256" key="3">
    <source>
        <dbReference type="ARBA" id="ARBA00022776"/>
    </source>
</evidence>
<evidence type="ECO:0000256" key="4">
    <source>
        <dbReference type="ARBA" id="ARBA00023242"/>
    </source>
</evidence>
<keyword evidence="6" id="KW-0226">DNA condensation</keyword>
<keyword evidence="5 6" id="KW-0131">Cell cycle</keyword>
<dbReference type="GO" id="GO:0010032">
    <property type="term" value="P:meiotic chromosome condensation"/>
    <property type="evidence" value="ECO:0007669"/>
    <property type="project" value="TreeGrafter"/>
</dbReference>
<feature type="compositionally biased region" description="Polar residues" evidence="7">
    <location>
        <begin position="1312"/>
        <end position="1321"/>
    </location>
</feature>
<feature type="compositionally biased region" description="Basic residues" evidence="7">
    <location>
        <begin position="1270"/>
        <end position="1283"/>
    </location>
</feature>
<dbReference type="InterPro" id="IPR024324">
    <property type="entry name" value="Condensin_cplx_su1_N"/>
</dbReference>
<keyword evidence="2 6" id="KW-0132">Cell division</keyword>
<dbReference type="PANTHER" id="PTHR14222:SF2">
    <property type="entry name" value="CONDENSIN COMPLEX SUBUNIT 1"/>
    <property type="match status" value="1"/>
</dbReference>
<dbReference type="Proteomes" id="UP000693970">
    <property type="component" value="Unassembled WGS sequence"/>
</dbReference>
<comment type="caution">
    <text evidence="10">The sequence shown here is derived from an EMBL/GenBank/DDBJ whole genome shotgun (WGS) entry which is preliminary data.</text>
</comment>
<evidence type="ECO:0000256" key="1">
    <source>
        <dbReference type="ARBA" id="ARBA00004123"/>
    </source>
</evidence>
<dbReference type="GO" id="GO:0005634">
    <property type="term" value="C:nucleus"/>
    <property type="evidence" value="ECO:0007669"/>
    <property type="project" value="UniProtKB-SubCell"/>
</dbReference>